<accession>A0ABY4H280</accession>
<keyword evidence="2" id="KW-1185">Reference proteome</keyword>
<gene>
    <name evidence="1" type="ORF">MUO14_06300</name>
</gene>
<dbReference type="EMBL" id="CP095074">
    <property type="protein sequence ID" value="UOQ94557.1"/>
    <property type="molecule type" value="Genomic_DNA"/>
</dbReference>
<dbReference type="InterPro" id="IPR025233">
    <property type="entry name" value="DUF4176"/>
</dbReference>
<dbReference type="Pfam" id="PF13780">
    <property type="entry name" value="DUF4176"/>
    <property type="match status" value="1"/>
</dbReference>
<sequence length="62" mass="7377">MDEEKAENDELTMYDYLGVPYPEGYVNPEYTYVFNDSNINKIIFTGYANEEEDEFQHILRQA</sequence>
<proteinExistence type="predicted"/>
<protein>
    <submittedName>
        <fullName evidence="1">DUF4176 domain-containing protein</fullName>
    </submittedName>
</protein>
<name>A0ABY4H280_9BACI</name>
<reference evidence="1 2" key="1">
    <citation type="submission" date="2022-04" db="EMBL/GenBank/DDBJ databases">
        <title>Halobacillus sp. isolated from saltern.</title>
        <authorList>
            <person name="Won M."/>
            <person name="Lee C.-M."/>
            <person name="Woen H.-Y."/>
            <person name="Kwon S.-W."/>
        </authorList>
    </citation>
    <scope>NUCLEOTIDE SEQUENCE [LARGE SCALE GENOMIC DNA]</scope>
    <source>
        <strain evidence="1 2">SSTM10-2</strain>
    </source>
</reference>
<evidence type="ECO:0000313" key="2">
    <source>
        <dbReference type="Proteomes" id="UP000831880"/>
    </source>
</evidence>
<dbReference type="Proteomes" id="UP000831880">
    <property type="component" value="Chromosome"/>
</dbReference>
<organism evidence="1 2">
    <name type="scientific">Halobacillus shinanisalinarum</name>
    <dbReference type="NCBI Taxonomy" id="2932258"/>
    <lineage>
        <taxon>Bacteria</taxon>
        <taxon>Bacillati</taxon>
        <taxon>Bacillota</taxon>
        <taxon>Bacilli</taxon>
        <taxon>Bacillales</taxon>
        <taxon>Bacillaceae</taxon>
        <taxon>Halobacillus</taxon>
    </lineage>
</organism>
<evidence type="ECO:0000313" key="1">
    <source>
        <dbReference type="EMBL" id="UOQ94557.1"/>
    </source>
</evidence>